<gene>
    <name evidence="3" type="ORF">NSA23_06040</name>
</gene>
<dbReference type="OrthoDB" id="9778777at2"/>
<feature type="chain" id="PRO_5040911771" evidence="1">
    <location>
        <begin position="24"/>
        <end position="169"/>
    </location>
</feature>
<accession>A0A9X2MI95</accession>
<name>A0A9X2MI95_9FIRM</name>
<dbReference type="Gene3D" id="3.90.420.10">
    <property type="entry name" value="Oxidoreductase, molybdopterin-binding domain"/>
    <property type="match status" value="1"/>
</dbReference>
<dbReference type="InterPro" id="IPR000572">
    <property type="entry name" value="OxRdtase_Mopterin-bd_dom"/>
</dbReference>
<feature type="signal peptide" evidence="1">
    <location>
        <begin position="1"/>
        <end position="23"/>
    </location>
</feature>
<organism evidence="3 4">
    <name type="scientific">Anaerosalibacter massiliensis</name>
    <dbReference type="NCBI Taxonomy" id="1347392"/>
    <lineage>
        <taxon>Bacteria</taxon>
        <taxon>Bacillati</taxon>
        <taxon>Bacillota</taxon>
        <taxon>Tissierellia</taxon>
        <taxon>Tissierellales</taxon>
        <taxon>Sporanaerobacteraceae</taxon>
        <taxon>Anaerosalibacter</taxon>
    </lineage>
</organism>
<protein>
    <submittedName>
        <fullName evidence="3">Molybdopterin-dependent oxidoreductase</fullName>
    </submittedName>
</protein>
<dbReference type="PROSITE" id="PS51257">
    <property type="entry name" value="PROKAR_LIPOPROTEIN"/>
    <property type="match status" value="1"/>
</dbReference>
<dbReference type="EMBL" id="JANJZL010000003">
    <property type="protein sequence ID" value="MCR2043677.1"/>
    <property type="molecule type" value="Genomic_DNA"/>
</dbReference>
<feature type="domain" description="Oxidoreductase molybdopterin-binding" evidence="2">
    <location>
        <begin position="42"/>
        <end position="168"/>
    </location>
</feature>
<dbReference type="Pfam" id="PF00174">
    <property type="entry name" value="Oxidored_molyb"/>
    <property type="match status" value="1"/>
</dbReference>
<dbReference type="RefSeq" id="WP_042680365.1">
    <property type="nucleotide sequence ID" value="NZ_CABKTM010000019.1"/>
</dbReference>
<dbReference type="InterPro" id="IPR036374">
    <property type="entry name" value="OxRdtase_Mopterin-bd_sf"/>
</dbReference>
<evidence type="ECO:0000259" key="2">
    <source>
        <dbReference type="Pfam" id="PF00174"/>
    </source>
</evidence>
<evidence type="ECO:0000313" key="4">
    <source>
        <dbReference type="Proteomes" id="UP001142078"/>
    </source>
</evidence>
<proteinExistence type="predicted"/>
<evidence type="ECO:0000256" key="1">
    <source>
        <dbReference type="SAM" id="SignalP"/>
    </source>
</evidence>
<keyword evidence="4" id="KW-1185">Reference proteome</keyword>
<dbReference type="SUPFAM" id="SSF56524">
    <property type="entry name" value="Oxidoreductase molybdopterin-binding domain"/>
    <property type="match status" value="1"/>
</dbReference>
<dbReference type="AlphaFoldDB" id="A0A9X2MI95"/>
<keyword evidence="1" id="KW-0732">Signal</keyword>
<reference evidence="3" key="1">
    <citation type="submission" date="2022-07" db="EMBL/GenBank/DDBJ databases">
        <title>Enhanced cultured diversity of the mouse gut microbiota enables custom-made synthetic communities.</title>
        <authorList>
            <person name="Afrizal A."/>
        </authorList>
    </citation>
    <scope>NUCLEOTIDE SEQUENCE</scope>
    <source>
        <strain evidence="3">DSM 29482</strain>
    </source>
</reference>
<comment type="caution">
    <text evidence="3">The sequence shown here is derived from an EMBL/GenBank/DDBJ whole genome shotgun (WGS) entry which is preliminary data.</text>
</comment>
<sequence length="169" mass="18762">MFRVNRKKSLLTVFVLISILLFTACSSKKVSEEGNSLDGEPEWKIAIETPDEKTVELTNLDMDEVGTVDIEATMRKKDGTEEENKWSGMPLKEILEFAKASEYSTVEIEAEDGFSVVYDKEIVESDGTILAVEVDGKKLDEKSGPVQAVVDGEGAKLWVRQVSKIKVSK</sequence>
<dbReference type="Proteomes" id="UP001142078">
    <property type="component" value="Unassembled WGS sequence"/>
</dbReference>
<evidence type="ECO:0000313" key="3">
    <source>
        <dbReference type="EMBL" id="MCR2043677.1"/>
    </source>
</evidence>